<dbReference type="EMBL" id="SCWA01000026">
    <property type="protein sequence ID" value="TDL93402.1"/>
    <property type="molecule type" value="Genomic_DNA"/>
</dbReference>
<dbReference type="RefSeq" id="WP_133432776.1">
    <property type="nucleotide sequence ID" value="NZ_SCWA01000026.1"/>
</dbReference>
<keyword evidence="7 9" id="KW-0472">Membrane</keyword>
<evidence type="ECO:0000256" key="1">
    <source>
        <dbReference type="ARBA" id="ARBA00004651"/>
    </source>
</evidence>
<evidence type="ECO:0000256" key="8">
    <source>
        <dbReference type="ARBA" id="ARBA00023169"/>
    </source>
</evidence>
<reference evidence="12 13" key="1">
    <citation type="submission" date="2019-01" db="EMBL/GenBank/DDBJ databases">
        <title>Draft genome sequences of the type strains of six Macrococcus species.</title>
        <authorList>
            <person name="Mazhar S."/>
            <person name="Altermann E."/>
            <person name="Hill C."/>
            <person name="Mcauliffe O."/>
        </authorList>
    </citation>
    <scope>NUCLEOTIDE SEQUENCE [LARGE SCALE GENOMIC DNA]</scope>
    <source>
        <strain evidence="12 13">CCM4811</strain>
    </source>
</reference>
<keyword evidence="13" id="KW-1185">Reference proteome</keyword>
<dbReference type="PANTHER" id="PTHR32309">
    <property type="entry name" value="TYROSINE-PROTEIN KINASE"/>
    <property type="match status" value="1"/>
</dbReference>
<feature type="domain" description="Polysaccharide chain length determinant N-terminal" evidence="10">
    <location>
        <begin position="4"/>
        <end position="93"/>
    </location>
</feature>
<protein>
    <submittedName>
        <fullName evidence="12">Capsule biosynthesis protein</fullName>
    </submittedName>
</protein>
<dbReference type="GO" id="GO:0000271">
    <property type="term" value="P:polysaccharide biosynthetic process"/>
    <property type="evidence" value="ECO:0007669"/>
    <property type="project" value="UniProtKB-KW"/>
</dbReference>
<evidence type="ECO:0000313" key="13">
    <source>
        <dbReference type="Proteomes" id="UP000295310"/>
    </source>
</evidence>
<comment type="similarity">
    <text evidence="2">Belongs to the CpsC/CapA family.</text>
</comment>
<name>A0A4R6BAR9_9STAP</name>
<feature type="transmembrane region" description="Helical" evidence="9">
    <location>
        <begin position="173"/>
        <end position="193"/>
    </location>
</feature>
<evidence type="ECO:0000259" key="11">
    <source>
        <dbReference type="Pfam" id="PF13807"/>
    </source>
</evidence>
<evidence type="ECO:0000256" key="9">
    <source>
        <dbReference type="SAM" id="Phobius"/>
    </source>
</evidence>
<dbReference type="Pfam" id="PF02706">
    <property type="entry name" value="Wzz"/>
    <property type="match status" value="1"/>
</dbReference>
<accession>A0A4R6BAR9</accession>
<proteinExistence type="inferred from homology"/>
<dbReference type="GO" id="GO:0005886">
    <property type="term" value="C:plasma membrane"/>
    <property type="evidence" value="ECO:0007669"/>
    <property type="project" value="UniProtKB-SubCell"/>
</dbReference>
<keyword evidence="5" id="KW-0972">Capsule biogenesis/degradation</keyword>
<keyword evidence="8" id="KW-0270">Exopolysaccharide synthesis</keyword>
<sequence>MNETFNVEEFLKVIRENFKLIIGLMILGGLIATAITVFLIEPKYRANTQVLVSQSQTQDTITNTDIQASLQLVNTYSDIIKSPSILEEVSENLDLKYGTVGLSSMVDVSSQNQSQVLNISVTDPSPYKAEKIVNELAEVFQKKIPKIMNVDNVSILAKAETGENPQPISPKPALNIGLGIILGALIGLALSLLRNILDKRVSTEEDVQKYLELPVMGTVAEFK</sequence>
<evidence type="ECO:0000256" key="6">
    <source>
        <dbReference type="ARBA" id="ARBA00022989"/>
    </source>
</evidence>
<gene>
    <name evidence="12" type="ORF">ERX27_10585</name>
</gene>
<dbReference type="Pfam" id="PF13807">
    <property type="entry name" value="GNVR"/>
    <property type="match status" value="1"/>
</dbReference>
<comment type="subcellular location">
    <subcellularLocation>
        <location evidence="1">Cell membrane</location>
        <topology evidence="1">Multi-pass membrane protein</topology>
    </subcellularLocation>
</comment>
<evidence type="ECO:0000259" key="10">
    <source>
        <dbReference type="Pfam" id="PF02706"/>
    </source>
</evidence>
<evidence type="ECO:0000313" key="12">
    <source>
        <dbReference type="EMBL" id="TDL93402.1"/>
    </source>
</evidence>
<dbReference type="Proteomes" id="UP000295310">
    <property type="component" value="Unassembled WGS sequence"/>
</dbReference>
<evidence type="ECO:0000256" key="7">
    <source>
        <dbReference type="ARBA" id="ARBA00023136"/>
    </source>
</evidence>
<dbReference type="PANTHER" id="PTHR32309:SF13">
    <property type="entry name" value="FERRIC ENTEROBACTIN TRANSPORT PROTEIN FEPE"/>
    <property type="match status" value="1"/>
</dbReference>
<dbReference type="InterPro" id="IPR050445">
    <property type="entry name" value="Bact_polysacc_biosynth/exp"/>
</dbReference>
<dbReference type="GO" id="GO:0004713">
    <property type="term" value="F:protein tyrosine kinase activity"/>
    <property type="evidence" value="ECO:0007669"/>
    <property type="project" value="TreeGrafter"/>
</dbReference>
<feature type="domain" description="Tyrosine-protein kinase G-rich" evidence="11">
    <location>
        <begin position="137"/>
        <end position="195"/>
    </location>
</feature>
<keyword evidence="6 9" id="KW-1133">Transmembrane helix</keyword>
<evidence type="ECO:0000256" key="5">
    <source>
        <dbReference type="ARBA" id="ARBA00022903"/>
    </source>
</evidence>
<organism evidence="12 13">
    <name type="scientific">Macrococcus brunensis</name>
    <dbReference type="NCBI Taxonomy" id="198483"/>
    <lineage>
        <taxon>Bacteria</taxon>
        <taxon>Bacillati</taxon>
        <taxon>Bacillota</taxon>
        <taxon>Bacilli</taxon>
        <taxon>Bacillales</taxon>
        <taxon>Staphylococcaceae</taxon>
        <taxon>Macrococcus</taxon>
    </lineage>
</organism>
<dbReference type="OrthoDB" id="2360475at2"/>
<evidence type="ECO:0000256" key="2">
    <source>
        <dbReference type="ARBA" id="ARBA00006683"/>
    </source>
</evidence>
<keyword evidence="3" id="KW-1003">Cell membrane</keyword>
<evidence type="ECO:0000256" key="4">
    <source>
        <dbReference type="ARBA" id="ARBA00022692"/>
    </source>
</evidence>
<dbReference type="AlphaFoldDB" id="A0A4R6BAR9"/>
<dbReference type="InterPro" id="IPR032807">
    <property type="entry name" value="GNVR"/>
</dbReference>
<keyword evidence="4 9" id="KW-0812">Transmembrane</keyword>
<dbReference type="InterPro" id="IPR003856">
    <property type="entry name" value="LPS_length_determ_N"/>
</dbReference>
<comment type="caution">
    <text evidence="12">The sequence shown here is derived from an EMBL/GenBank/DDBJ whole genome shotgun (WGS) entry which is preliminary data.</text>
</comment>
<evidence type="ECO:0000256" key="3">
    <source>
        <dbReference type="ARBA" id="ARBA00022475"/>
    </source>
</evidence>
<feature type="transmembrane region" description="Helical" evidence="9">
    <location>
        <begin position="20"/>
        <end position="40"/>
    </location>
</feature>